<feature type="compositionally biased region" description="Polar residues" evidence="3">
    <location>
        <begin position="67"/>
        <end position="82"/>
    </location>
</feature>
<keyword evidence="1 2" id="KW-0500">Molybdenum</keyword>
<protein>
    <submittedName>
        <fullName evidence="5">Molybdenum-pterin-binding protein MopA</fullName>
    </submittedName>
</protein>
<sequence length="340" mass="36611">MAKPLDPNNPDHRDTKTQRPPPASARRGESSLLSSKKRNIIKNITPSIASRSTNTLSDSKQAAPKDANTSPSGQIETSLNTSGPLRLEIGQRRFAGHGRIDLLRRIGETGSISRAAKAMGMSYKQAWDAVDAMNNLAEHPLVRRQAGGRHGGGTELTDAGRRLIQVFEAAEREHRRFLERLSQSVQDFDHFHNLLGAMNMKVSARNNLRGIVSEIKSGAVNSEVTLDIKGTPLVAIITNESVTTLGLAVGREAFALIKASFVMLATEDGGLRTSARNRLCGAIERLTTGAVNTEVVLAMDGGSRLTAMITNESARELELADGARACALIKAPHVILAVRD</sequence>
<organism evidence="5 6">
    <name type="scientific">Thiorhodovibrio winogradskyi</name>
    <dbReference type="NCBI Taxonomy" id="77007"/>
    <lineage>
        <taxon>Bacteria</taxon>
        <taxon>Pseudomonadati</taxon>
        <taxon>Pseudomonadota</taxon>
        <taxon>Gammaproteobacteria</taxon>
        <taxon>Chromatiales</taxon>
        <taxon>Chromatiaceae</taxon>
        <taxon>Thiorhodovibrio</taxon>
    </lineage>
</organism>
<evidence type="ECO:0000259" key="4">
    <source>
        <dbReference type="PROSITE" id="PS51866"/>
    </source>
</evidence>
<feature type="region of interest" description="Disordered" evidence="3">
    <location>
        <begin position="1"/>
        <end position="82"/>
    </location>
</feature>
<dbReference type="SUPFAM" id="SSF50331">
    <property type="entry name" value="MOP-like"/>
    <property type="match status" value="2"/>
</dbReference>
<dbReference type="Pfam" id="PF00126">
    <property type="entry name" value="HTH_1"/>
    <property type="match status" value="1"/>
</dbReference>
<dbReference type="EMBL" id="CP121472">
    <property type="protein sequence ID" value="WPL19071.1"/>
    <property type="molecule type" value="Genomic_DNA"/>
</dbReference>
<dbReference type="InterPro" id="IPR004606">
    <property type="entry name" value="Mop_domain"/>
</dbReference>
<gene>
    <name evidence="5" type="primary">mopA</name>
    <name evidence="5" type="ORF">Thiowin_04175</name>
</gene>
<evidence type="ECO:0000313" key="5">
    <source>
        <dbReference type="EMBL" id="WPL19071.1"/>
    </source>
</evidence>
<feature type="compositionally biased region" description="Polar residues" evidence="3">
    <location>
        <begin position="42"/>
        <end position="60"/>
    </location>
</feature>
<dbReference type="InterPro" id="IPR005116">
    <property type="entry name" value="Transp-assoc_OB_typ1"/>
</dbReference>
<evidence type="ECO:0000256" key="2">
    <source>
        <dbReference type="PROSITE-ProRule" id="PRU01213"/>
    </source>
</evidence>
<feature type="domain" description="Mop" evidence="4">
    <location>
        <begin position="201"/>
        <end position="266"/>
    </location>
</feature>
<dbReference type="Gene3D" id="1.10.10.10">
    <property type="entry name" value="Winged helix-like DNA-binding domain superfamily/Winged helix DNA-binding domain"/>
    <property type="match status" value="1"/>
</dbReference>
<dbReference type="SUPFAM" id="SSF46785">
    <property type="entry name" value="Winged helix' DNA-binding domain"/>
    <property type="match status" value="1"/>
</dbReference>
<evidence type="ECO:0000313" key="6">
    <source>
        <dbReference type="Proteomes" id="UP001432180"/>
    </source>
</evidence>
<name>A0ABZ0SDF8_9GAMM</name>
<accession>A0ABZ0SDF8</accession>
<dbReference type="NCBIfam" id="TIGR00638">
    <property type="entry name" value="Mop"/>
    <property type="match status" value="2"/>
</dbReference>
<evidence type="ECO:0000256" key="1">
    <source>
        <dbReference type="ARBA" id="ARBA00022505"/>
    </source>
</evidence>
<proteinExistence type="predicted"/>
<dbReference type="Gene3D" id="2.40.50.100">
    <property type="match status" value="2"/>
</dbReference>
<dbReference type="InterPro" id="IPR036390">
    <property type="entry name" value="WH_DNA-bd_sf"/>
</dbReference>
<dbReference type="InterPro" id="IPR000847">
    <property type="entry name" value="LysR_HTH_N"/>
</dbReference>
<dbReference type="PANTHER" id="PTHR30432:SF1">
    <property type="entry name" value="DNA-BINDING TRANSCRIPTIONAL DUAL REGULATOR MODE"/>
    <property type="match status" value="1"/>
</dbReference>
<reference evidence="5 6" key="1">
    <citation type="journal article" date="2023" name="Microorganisms">
        <title>Thiorhodovibrio frisius and Trv. litoralis spp. nov., Two Novel Members from a Clade of Fastidious Purple Sulfur Bacteria That Exhibit Unique Red-Shifted Light-Harvesting Capabilities.</title>
        <authorList>
            <person name="Methner A."/>
            <person name="Kuzyk S.B."/>
            <person name="Petersen J."/>
            <person name="Bauer S."/>
            <person name="Brinkmann H."/>
            <person name="Sichau K."/>
            <person name="Wanner G."/>
            <person name="Wolf J."/>
            <person name="Neumann-Schaal M."/>
            <person name="Henke P."/>
            <person name="Tank M."/>
            <person name="Sproer C."/>
            <person name="Bunk B."/>
            <person name="Overmann J."/>
        </authorList>
    </citation>
    <scope>NUCLEOTIDE SEQUENCE [LARGE SCALE GENOMIC DNA]</scope>
    <source>
        <strain evidence="5 6">DSM 6702</strain>
    </source>
</reference>
<dbReference type="InterPro" id="IPR008995">
    <property type="entry name" value="Mo/tungstate-bd_C_term_dom"/>
</dbReference>
<dbReference type="Pfam" id="PF03459">
    <property type="entry name" value="TOBE"/>
    <property type="match status" value="2"/>
</dbReference>
<dbReference type="InterPro" id="IPR051815">
    <property type="entry name" value="Molybdate_resp_trans_reg"/>
</dbReference>
<dbReference type="PROSITE" id="PS51866">
    <property type="entry name" value="MOP"/>
    <property type="match status" value="2"/>
</dbReference>
<dbReference type="InterPro" id="IPR003725">
    <property type="entry name" value="ModE-bd_N"/>
</dbReference>
<feature type="domain" description="Mop" evidence="4">
    <location>
        <begin position="272"/>
        <end position="338"/>
    </location>
</feature>
<dbReference type="PANTHER" id="PTHR30432">
    <property type="entry name" value="TRANSCRIPTIONAL REGULATOR MODE"/>
    <property type="match status" value="1"/>
</dbReference>
<dbReference type="Proteomes" id="UP001432180">
    <property type="component" value="Chromosome"/>
</dbReference>
<evidence type="ECO:0000256" key="3">
    <source>
        <dbReference type="SAM" id="MobiDB-lite"/>
    </source>
</evidence>
<keyword evidence="6" id="KW-1185">Reference proteome</keyword>
<dbReference type="NCBIfam" id="TIGR00637">
    <property type="entry name" value="ModE_repress"/>
    <property type="match status" value="1"/>
</dbReference>
<dbReference type="InterPro" id="IPR036388">
    <property type="entry name" value="WH-like_DNA-bd_sf"/>
</dbReference>